<dbReference type="GO" id="GO:0016705">
    <property type="term" value="F:oxidoreductase activity, acting on paired donors, with incorporation or reduction of molecular oxygen"/>
    <property type="evidence" value="ECO:0007669"/>
    <property type="project" value="InterPro"/>
</dbReference>
<feature type="binding site" description="axial binding residue" evidence="7">
    <location>
        <position position="448"/>
    </location>
    <ligand>
        <name>heme</name>
        <dbReference type="ChEBI" id="CHEBI:30413"/>
    </ligand>
    <ligandPart>
        <name>Fe</name>
        <dbReference type="ChEBI" id="CHEBI:18248"/>
    </ligandPart>
</feature>
<dbReference type="GeneID" id="36525162"/>
<dbReference type="InterPro" id="IPR036396">
    <property type="entry name" value="Cyt_P450_sf"/>
</dbReference>
<dbReference type="AlphaFoldDB" id="A0A2I2F259"/>
<sequence>MADIIVIFGALLVLSVLVALGSSFIPGLRSANLPPGPPCLPIIGNLHQLPTTGAHLKFTQWAAKYGPIFSLKLGSRTAVVLSSPALVRELIDKQSAIFSDRPRFYIADHHIMHGDHLMFLDTDPRWRRGRRLYHGYFNERACEHDHVQLQDAEAVQLLRDLSIHPEDFMRHCKRFSNSVMMCLVTGIRTPTPDAIHMRRLYEVLDGLSEIFEPGATTLLDVFPSLRWLPERFVRHWRSRAQNVARTMNAVYRPLVDQVMRRRQHGRPQAVTSYLDSILDKQEKLRLTRREIELMVGNLLEGGSDTLSTMLIVFIQAMARYPTAQHTAQAEIDTFIGKDRSPTWADYPRLPYVAMVMKETMRWRPVLPTAFPHASRKSHTTVDGQTIPAGSSIILNVWGLHHDPARYEDPDEFDPSRYAGRTALATVYAASADYEKRDHYGYGSGRRLCPGIHLAERGFFIALAKILWAFDIAPQRGPDGRPIPIVIDPAEGYTDGFLRCAKSFQVDIRPRSMQRWQTIEGELTGAERVFSGYDIP</sequence>
<dbReference type="PRINTS" id="PR00463">
    <property type="entry name" value="EP450I"/>
</dbReference>
<dbReference type="SUPFAM" id="SSF48264">
    <property type="entry name" value="Cytochrome P450"/>
    <property type="match status" value="1"/>
</dbReference>
<dbReference type="PANTHER" id="PTHR46300:SF2">
    <property type="entry name" value="CYTOCHROME P450 MONOOXYGENASE ALNH-RELATED"/>
    <property type="match status" value="1"/>
</dbReference>
<proteinExistence type="inferred from homology"/>
<evidence type="ECO:0000313" key="9">
    <source>
        <dbReference type="Proteomes" id="UP000234585"/>
    </source>
</evidence>
<gene>
    <name evidence="8" type="ORF">BDW47DRAFT_134046</name>
</gene>
<dbReference type="PANTHER" id="PTHR46300">
    <property type="entry name" value="P450, PUTATIVE (EUROFUNG)-RELATED-RELATED"/>
    <property type="match status" value="1"/>
</dbReference>
<keyword evidence="5 7" id="KW-0408">Iron</keyword>
<protein>
    <submittedName>
        <fullName evidence="8">Cytochrome P450</fullName>
    </submittedName>
</protein>
<accession>A0A2I2F259</accession>
<dbReference type="Gene3D" id="1.10.630.10">
    <property type="entry name" value="Cytochrome P450"/>
    <property type="match status" value="1"/>
</dbReference>
<evidence type="ECO:0000256" key="4">
    <source>
        <dbReference type="ARBA" id="ARBA00023002"/>
    </source>
</evidence>
<evidence type="ECO:0000256" key="1">
    <source>
        <dbReference type="ARBA" id="ARBA00001971"/>
    </source>
</evidence>
<dbReference type="InterPro" id="IPR050364">
    <property type="entry name" value="Cytochrome_P450_fung"/>
</dbReference>
<dbReference type="OrthoDB" id="1103324at2759"/>
<dbReference type="GO" id="GO:0005506">
    <property type="term" value="F:iron ion binding"/>
    <property type="evidence" value="ECO:0007669"/>
    <property type="project" value="InterPro"/>
</dbReference>
<dbReference type="EMBL" id="KZ559173">
    <property type="protein sequence ID" value="PLB34725.1"/>
    <property type="molecule type" value="Genomic_DNA"/>
</dbReference>
<evidence type="ECO:0000256" key="6">
    <source>
        <dbReference type="ARBA" id="ARBA00023033"/>
    </source>
</evidence>
<dbReference type="STRING" id="41067.A0A2I2F259"/>
<evidence type="ECO:0000313" key="8">
    <source>
        <dbReference type="EMBL" id="PLB34725.1"/>
    </source>
</evidence>
<dbReference type="Proteomes" id="UP000234585">
    <property type="component" value="Unassembled WGS sequence"/>
</dbReference>
<dbReference type="InterPro" id="IPR002401">
    <property type="entry name" value="Cyt_P450_E_grp-I"/>
</dbReference>
<evidence type="ECO:0000256" key="2">
    <source>
        <dbReference type="ARBA" id="ARBA00010617"/>
    </source>
</evidence>
<evidence type="ECO:0000256" key="3">
    <source>
        <dbReference type="ARBA" id="ARBA00022723"/>
    </source>
</evidence>
<evidence type="ECO:0000256" key="7">
    <source>
        <dbReference type="PIRSR" id="PIRSR602401-1"/>
    </source>
</evidence>
<organism evidence="8 9">
    <name type="scientific">Aspergillus candidus</name>
    <dbReference type="NCBI Taxonomy" id="41067"/>
    <lineage>
        <taxon>Eukaryota</taxon>
        <taxon>Fungi</taxon>
        <taxon>Dikarya</taxon>
        <taxon>Ascomycota</taxon>
        <taxon>Pezizomycotina</taxon>
        <taxon>Eurotiomycetes</taxon>
        <taxon>Eurotiomycetidae</taxon>
        <taxon>Eurotiales</taxon>
        <taxon>Aspergillaceae</taxon>
        <taxon>Aspergillus</taxon>
        <taxon>Aspergillus subgen. Circumdati</taxon>
    </lineage>
</organism>
<reference evidence="8 9" key="1">
    <citation type="submission" date="2017-12" db="EMBL/GenBank/DDBJ databases">
        <authorList>
            <consortium name="DOE Joint Genome Institute"/>
            <person name="Haridas S."/>
            <person name="Kjaerbolling I."/>
            <person name="Vesth T.C."/>
            <person name="Frisvad J.C."/>
            <person name="Nybo J.L."/>
            <person name="Theobald S."/>
            <person name="Kuo A."/>
            <person name="Bowyer P."/>
            <person name="Matsuda Y."/>
            <person name="Mondo S."/>
            <person name="Lyhne E.K."/>
            <person name="Kogle M.E."/>
            <person name="Clum A."/>
            <person name="Lipzen A."/>
            <person name="Salamov A."/>
            <person name="Ngan C.Y."/>
            <person name="Daum C."/>
            <person name="Chiniquy J."/>
            <person name="Barry K."/>
            <person name="LaButti K."/>
            <person name="Simmons B.A."/>
            <person name="Magnuson J.K."/>
            <person name="Mortensen U.H."/>
            <person name="Larsen T.O."/>
            <person name="Grigoriev I.V."/>
            <person name="Baker S.E."/>
            <person name="Andersen M.R."/>
            <person name="Nordberg H.P."/>
            <person name="Cantor M.N."/>
            <person name="Hua S.X."/>
        </authorList>
    </citation>
    <scope>NUCLEOTIDE SEQUENCE [LARGE SCALE GENOMIC DNA]</scope>
    <source>
        <strain evidence="8 9">CBS 102.13</strain>
    </source>
</reference>
<name>A0A2I2F259_ASPCN</name>
<comment type="cofactor">
    <cofactor evidence="1 7">
        <name>heme</name>
        <dbReference type="ChEBI" id="CHEBI:30413"/>
    </cofactor>
</comment>
<dbReference type="RefSeq" id="XP_024668737.1">
    <property type="nucleotide sequence ID" value="XM_024818002.1"/>
</dbReference>
<dbReference type="GO" id="GO:0004497">
    <property type="term" value="F:monooxygenase activity"/>
    <property type="evidence" value="ECO:0007669"/>
    <property type="project" value="UniProtKB-KW"/>
</dbReference>
<evidence type="ECO:0000256" key="5">
    <source>
        <dbReference type="ARBA" id="ARBA00023004"/>
    </source>
</evidence>
<dbReference type="CDD" id="cd11065">
    <property type="entry name" value="CYP64-like"/>
    <property type="match status" value="1"/>
</dbReference>
<comment type="similarity">
    <text evidence="2">Belongs to the cytochrome P450 family.</text>
</comment>
<keyword evidence="9" id="KW-1185">Reference proteome</keyword>
<dbReference type="Pfam" id="PF00067">
    <property type="entry name" value="p450"/>
    <property type="match status" value="1"/>
</dbReference>
<keyword evidence="4" id="KW-0560">Oxidoreductase</keyword>
<keyword evidence="7" id="KW-0349">Heme</keyword>
<dbReference type="GO" id="GO:0020037">
    <property type="term" value="F:heme binding"/>
    <property type="evidence" value="ECO:0007669"/>
    <property type="project" value="InterPro"/>
</dbReference>
<keyword evidence="6" id="KW-0503">Monooxygenase</keyword>
<keyword evidence="3 7" id="KW-0479">Metal-binding</keyword>
<dbReference type="InterPro" id="IPR001128">
    <property type="entry name" value="Cyt_P450"/>
</dbReference>